<dbReference type="AlphaFoldDB" id="A0A931BBQ2"/>
<dbReference type="Proteomes" id="UP000645610">
    <property type="component" value="Unassembled WGS sequence"/>
</dbReference>
<keyword evidence="2" id="KW-1185">Reference proteome</keyword>
<organism evidence="1 2">
    <name type="scientific">Hymenobacter properus</name>
    <dbReference type="NCBI Taxonomy" id="2791026"/>
    <lineage>
        <taxon>Bacteria</taxon>
        <taxon>Pseudomonadati</taxon>
        <taxon>Bacteroidota</taxon>
        <taxon>Cytophagia</taxon>
        <taxon>Cytophagales</taxon>
        <taxon>Hymenobacteraceae</taxon>
        <taxon>Hymenobacter</taxon>
    </lineage>
</organism>
<accession>A0A931BBQ2</accession>
<protein>
    <submittedName>
        <fullName evidence="1">Uncharacterized protein</fullName>
    </submittedName>
</protein>
<reference evidence="1 2" key="1">
    <citation type="submission" date="2020-11" db="EMBL/GenBank/DDBJ databases">
        <authorList>
            <person name="Kim M.K."/>
        </authorList>
    </citation>
    <scope>NUCLEOTIDE SEQUENCE [LARGE SCALE GENOMIC DNA]</scope>
    <source>
        <strain evidence="1 2">BT439</strain>
    </source>
</reference>
<comment type="caution">
    <text evidence="1">The sequence shown here is derived from an EMBL/GenBank/DDBJ whole genome shotgun (WGS) entry which is preliminary data.</text>
</comment>
<evidence type="ECO:0000313" key="1">
    <source>
        <dbReference type="EMBL" id="MBF9140814.1"/>
    </source>
</evidence>
<proteinExistence type="predicted"/>
<name>A0A931BBQ2_9BACT</name>
<evidence type="ECO:0000313" key="2">
    <source>
        <dbReference type="Proteomes" id="UP000645610"/>
    </source>
</evidence>
<sequence>MTPAQLASWLLAHLDTDVWLTEATLSRRLAGIQHHHFTAPGLLGAVKRAGWVEQHPAYADTFCIASRCWLPKPKKT</sequence>
<dbReference type="RefSeq" id="WP_196285150.1">
    <property type="nucleotide sequence ID" value="NZ_JADQDP010000001.1"/>
</dbReference>
<gene>
    <name evidence="1" type="ORF">I2I01_04165</name>
</gene>
<dbReference type="EMBL" id="JADQDP010000001">
    <property type="protein sequence ID" value="MBF9140814.1"/>
    <property type="molecule type" value="Genomic_DNA"/>
</dbReference>